<dbReference type="PANTHER" id="PTHR31566:SF0">
    <property type="entry name" value="CYTOCHROME C BIOGENESIS PROTEIN CCS1, CHLOROPLASTIC"/>
    <property type="match status" value="1"/>
</dbReference>
<feature type="transmembrane region" description="Helical" evidence="7">
    <location>
        <begin position="76"/>
        <end position="95"/>
    </location>
</feature>
<comment type="subcellular location">
    <subcellularLocation>
        <location evidence="6">Cellular thylakoid membrane</location>
        <topology evidence="6">Multi-pass membrane protein</topology>
    </subcellularLocation>
    <subcellularLocation>
        <location evidence="1">Membrane</location>
        <topology evidence="1">Multi-pass membrane protein</topology>
    </subcellularLocation>
</comment>
<feature type="domain" description="ResB-like" evidence="8">
    <location>
        <begin position="16"/>
        <end position="278"/>
    </location>
</feature>
<sequence>MKLFSIQKSLKLFTGVKFAILILAMIGIASSLGSFIEQDESILFYQKNYPTSQPFFGFITWEFIREFGLDHVYRTWWFFGLLFFLVLSLISCTFTRQFPIFSNSKEYSFRQNKKSFLTLPFSIKLKKIFYLKENIISKLQNCNFYLYQKENLIYGYKGLIGRISPILVHFSLILILLGSFLSSFQNLKAQEILPKGELFHIQNPIQLGWLTRLPTITTRINDFWVEYEENRVHQFYSNLSILDNFGNEQKQQTISVNHPLHFQNLDFYQSDWNLLGIRFEDIKTNKIYESPFFPLEKASKSWITWIPNSDVSLIFDQFQNTFLLYDKMGNFLELKNIGDKIGNQFVIIDILPSTGLQIKYDPTISLIYFGFGILMITGCLSFLPYTQIWMCQQSLYCRLAGSTNRGKIQLEIEFENLLREIETKYKKISFVKKLIEN</sequence>
<evidence type="ECO:0000256" key="4">
    <source>
        <dbReference type="ARBA" id="ARBA00022989"/>
    </source>
</evidence>
<reference evidence="9" key="1">
    <citation type="submission" date="2018-08" db="EMBL/GenBank/DDBJ databases">
        <title>Comparative Plastid Genomics of Synurophyceae: Evolutionary Evidence of Lateral Gene Transfer and Inverted Repeat Dynamics.</title>
        <authorList>
            <person name="Kim J.I."/>
            <person name="Shin H."/>
            <person name="Skaloud P."/>
            <person name="Jung J."/>
            <person name="Yoon H.S."/>
            <person name="Archibald J.M."/>
            <person name="Shin W."/>
        </authorList>
    </citation>
    <scope>NUCLEOTIDE SEQUENCE</scope>
    <source>
        <strain evidence="9">FBCC200022</strain>
    </source>
</reference>
<keyword evidence="2 6" id="KW-0812">Transmembrane</keyword>
<evidence type="ECO:0000256" key="2">
    <source>
        <dbReference type="ARBA" id="ARBA00022692"/>
    </source>
</evidence>
<evidence type="ECO:0000256" key="7">
    <source>
        <dbReference type="SAM" id="Phobius"/>
    </source>
</evidence>
<dbReference type="GO" id="GO:0017004">
    <property type="term" value="P:cytochrome complex assembly"/>
    <property type="evidence" value="ECO:0007669"/>
    <property type="project" value="UniProtKB-UniRule"/>
</dbReference>
<comment type="subunit">
    <text evidence="6">May interact with CcsA.</text>
</comment>
<protein>
    <recommendedName>
        <fullName evidence="6">Cytochrome c biogenesis protein CcsB</fullName>
    </recommendedName>
</protein>
<evidence type="ECO:0000259" key="8">
    <source>
        <dbReference type="Pfam" id="PF05140"/>
    </source>
</evidence>
<feature type="domain" description="ResB-like" evidence="8">
    <location>
        <begin position="349"/>
        <end position="415"/>
    </location>
</feature>
<keyword evidence="3 6" id="KW-0201">Cytochrome c-type biogenesis</keyword>
<evidence type="ECO:0000256" key="5">
    <source>
        <dbReference type="ARBA" id="ARBA00023136"/>
    </source>
</evidence>
<dbReference type="PANTHER" id="PTHR31566">
    <property type="entry name" value="CYTOCHROME C BIOGENESIS PROTEIN CCS1, CHLOROPLASTIC"/>
    <property type="match status" value="1"/>
</dbReference>
<comment type="function">
    <text evidence="6">Required during biogenesis of c-type cytochromes (cytochrome c6 and cytochrome f) at the step of heme attachment.</text>
</comment>
<evidence type="ECO:0000256" key="6">
    <source>
        <dbReference type="HAMAP-Rule" id="MF_01392"/>
    </source>
</evidence>
<keyword evidence="9" id="KW-0934">Plastid</keyword>
<keyword evidence="5 6" id="KW-0472">Membrane</keyword>
<dbReference type="Pfam" id="PF05140">
    <property type="entry name" value="ResB"/>
    <property type="match status" value="2"/>
</dbReference>
<geneLocation type="plastid" evidence="9"/>
<keyword evidence="6" id="KW-0793">Thylakoid</keyword>
<evidence type="ECO:0000256" key="1">
    <source>
        <dbReference type="ARBA" id="ARBA00004141"/>
    </source>
</evidence>
<dbReference type="HAMAP" id="MF_01392">
    <property type="entry name" value="CytC_Ccs1"/>
    <property type="match status" value="1"/>
</dbReference>
<dbReference type="GO" id="GO:0042651">
    <property type="term" value="C:thylakoid membrane"/>
    <property type="evidence" value="ECO:0007669"/>
    <property type="project" value="UniProtKB-UniRule"/>
</dbReference>
<feature type="transmembrane region" description="Helical" evidence="7">
    <location>
        <begin position="166"/>
        <end position="184"/>
    </location>
</feature>
<comment type="similarity">
    <text evidence="6">Belongs to the Ccs1/CcsB family.</text>
</comment>
<dbReference type="EMBL" id="MH795129">
    <property type="protein sequence ID" value="AYO28316.1"/>
    <property type="molecule type" value="Genomic_DNA"/>
</dbReference>
<accession>A0A3G2QZ91</accession>
<feature type="transmembrane region" description="Helical" evidence="7">
    <location>
        <begin position="366"/>
        <end position="385"/>
    </location>
</feature>
<evidence type="ECO:0000313" key="9">
    <source>
        <dbReference type="EMBL" id="AYO28302.1"/>
    </source>
</evidence>
<name>A0A3G2QZ91_9STRA</name>
<dbReference type="InterPro" id="IPR007816">
    <property type="entry name" value="ResB-like_domain"/>
</dbReference>
<gene>
    <name evidence="6 9" type="primary">ccs1</name>
    <name evidence="6" type="synonym">ccsB</name>
</gene>
<dbReference type="InterPro" id="IPR023494">
    <property type="entry name" value="Cyt_c_bgen_Ccs1/CcsB/ResB"/>
</dbReference>
<keyword evidence="4 6" id="KW-1133">Transmembrane helix</keyword>
<dbReference type="AlphaFoldDB" id="A0A3G2QZ91"/>
<feature type="transmembrane region" description="Helical" evidence="7">
    <location>
        <begin position="12"/>
        <end position="36"/>
    </location>
</feature>
<organism evidence="9">
    <name type="scientific">Synura sphagnicola</name>
    <dbReference type="NCBI Taxonomy" id="52556"/>
    <lineage>
        <taxon>Eukaryota</taxon>
        <taxon>Sar</taxon>
        <taxon>Stramenopiles</taxon>
        <taxon>Ochrophyta</taxon>
        <taxon>Synurophyceae</taxon>
        <taxon>Synurales</taxon>
        <taxon>Mallomonadaceae</taxon>
        <taxon>Synura</taxon>
    </lineage>
</organism>
<dbReference type="EMBL" id="MH795129">
    <property type="protein sequence ID" value="AYO28302.1"/>
    <property type="molecule type" value="Genomic_DNA"/>
</dbReference>
<proteinExistence type="inferred from homology"/>
<evidence type="ECO:0000256" key="3">
    <source>
        <dbReference type="ARBA" id="ARBA00022748"/>
    </source>
</evidence>